<sequence length="391" mass="44372">MPVVGYGSIRAAVGTFGFAEHTDLLDLIARVEDDLSFPELIASYNDGSHPYFVYQDSVLSLSTSDGELFYDSMVDIVRRFECMYPHAVMTKISIPRRANRIATNRLPRTLSLLPPELLEHIFSVSGLSELLVSRLVCHAWCFAASRYSHTAVVFRMNADWQYWVCSPEGKKDAELYAFAMEFIMVYVAFKWRFPAVFAGVESVVFHGKTCRLRNYPVIRFPQILPPSVQSLRIVRDIRSITLHSLHYGHLPDRLSRSFELDDVKEWLTGRGIAVSFPGGASHSTRRPLRHLALHFPDELEKIVSLASDARGTPPLLLQMFPSSLPDFDESYYIWDDQVFPLRLSASTMDDLELSMTPHAMYMLPRVILSVGGSLTVLRLVFRTCIGSVHLF</sequence>
<evidence type="ECO:0000313" key="2">
    <source>
        <dbReference type="EMBL" id="SJL05832.1"/>
    </source>
</evidence>
<dbReference type="EMBL" id="FUEG01000006">
    <property type="protein sequence ID" value="SJL05832.1"/>
    <property type="molecule type" value="Genomic_DNA"/>
</dbReference>
<protein>
    <recommendedName>
        <fullName evidence="1">F-box domain-containing protein</fullName>
    </recommendedName>
</protein>
<feature type="domain" description="F-box" evidence="1">
    <location>
        <begin position="111"/>
        <end position="145"/>
    </location>
</feature>
<dbReference type="OrthoDB" id="3026096at2759"/>
<dbReference type="InterPro" id="IPR001810">
    <property type="entry name" value="F-box_dom"/>
</dbReference>
<evidence type="ECO:0000313" key="3">
    <source>
        <dbReference type="Proteomes" id="UP000219338"/>
    </source>
</evidence>
<proteinExistence type="predicted"/>
<accession>A0A284RAR7</accession>
<dbReference type="Proteomes" id="UP000219338">
    <property type="component" value="Unassembled WGS sequence"/>
</dbReference>
<dbReference type="Gene3D" id="1.20.1280.50">
    <property type="match status" value="1"/>
</dbReference>
<organism evidence="2 3">
    <name type="scientific">Armillaria ostoyae</name>
    <name type="common">Armillaria root rot fungus</name>
    <dbReference type="NCBI Taxonomy" id="47428"/>
    <lineage>
        <taxon>Eukaryota</taxon>
        <taxon>Fungi</taxon>
        <taxon>Dikarya</taxon>
        <taxon>Basidiomycota</taxon>
        <taxon>Agaricomycotina</taxon>
        <taxon>Agaricomycetes</taxon>
        <taxon>Agaricomycetidae</taxon>
        <taxon>Agaricales</taxon>
        <taxon>Marasmiineae</taxon>
        <taxon>Physalacriaceae</taxon>
        <taxon>Armillaria</taxon>
    </lineage>
</organism>
<dbReference type="AlphaFoldDB" id="A0A284RAR7"/>
<evidence type="ECO:0000259" key="1">
    <source>
        <dbReference type="Pfam" id="PF12937"/>
    </source>
</evidence>
<keyword evidence="3" id="KW-1185">Reference proteome</keyword>
<dbReference type="InterPro" id="IPR036047">
    <property type="entry name" value="F-box-like_dom_sf"/>
</dbReference>
<name>A0A284RAR7_ARMOS</name>
<dbReference type="SUPFAM" id="SSF81383">
    <property type="entry name" value="F-box domain"/>
    <property type="match status" value="1"/>
</dbReference>
<dbReference type="Pfam" id="PF12937">
    <property type="entry name" value="F-box-like"/>
    <property type="match status" value="1"/>
</dbReference>
<reference evidence="3" key="1">
    <citation type="journal article" date="2017" name="Nat. Ecol. Evol.">
        <title>Genome expansion and lineage-specific genetic innovations in the forest pathogenic fungi Armillaria.</title>
        <authorList>
            <person name="Sipos G."/>
            <person name="Prasanna A.N."/>
            <person name="Walter M.C."/>
            <person name="O'Connor E."/>
            <person name="Balint B."/>
            <person name="Krizsan K."/>
            <person name="Kiss B."/>
            <person name="Hess J."/>
            <person name="Varga T."/>
            <person name="Slot J."/>
            <person name="Riley R."/>
            <person name="Boka B."/>
            <person name="Rigling D."/>
            <person name="Barry K."/>
            <person name="Lee J."/>
            <person name="Mihaltcheva S."/>
            <person name="LaButti K."/>
            <person name="Lipzen A."/>
            <person name="Waldron R."/>
            <person name="Moloney N.M."/>
            <person name="Sperisen C."/>
            <person name="Kredics L."/>
            <person name="Vagvoelgyi C."/>
            <person name="Patrignani A."/>
            <person name="Fitzpatrick D."/>
            <person name="Nagy I."/>
            <person name="Doyle S."/>
            <person name="Anderson J.B."/>
            <person name="Grigoriev I.V."/>
            <person name="Gueldener U."/>
            <person name="Muensterkoetter M."/>
            <person name="Nagy L.G."/>
        </authorList>
    </citation>
    <scope>NUCLEOTIDE SEQUENCE [LARGE SCALE GENOMIC DNA]</scope>
    <source>
        <strain evidence="3">C18/9</strain>
    </source>
</reference>
<gene>
    <name evidence="2" type="ORF">ARMOST_09168</name>
</gene>